<feature type="site" description="Participates in a stacking interaction with the thymidine ring of dTDP-4-oxo-6-deoxyglucose" evidence="4">
    <location>
        <position position="136"/>
    </location>
</feature>
<dbReference type="Pfam" id="PF04321">
    <property type="entry name" value="RmlD_sub_bind"/>
    <property type="match status" value="1"/>
</dbReference>
<dbReference type="InterPro" id="IPR000888">
    <property type="entry name" value="RmlC-like"/>
</dbReference>
<evidence type="ECO:0000259" key="6">
    <source>
        <dbReference type="Pfam" id="PF04321"/>
    </source>
</evidence>
<evidence type="ECO:0000256" key="1">
    <source>
        <dbReference type="ARBA" id="ARBA00010154"/>
    </source>
</evidence>
<evidence type="ECO:0000313" key="7">
    <source>
        <dbReference type="EMBL" id="TFU24370.1"/>
    </source>
</evidence>
<feature type="active site" description="Proton donor" evidence="3">
    <location>
        <position position="130"/>
    </location>
</feature>
<reference evidence="7 8" key="1">
    <citation type="submission" date="2019-03" db="EMBL/GenBank/DDBJ databases">
        <title>Diversity of the mouse oral microbiome.</title>
        <authorList>
            <person name="Joseph S."/>
            <person name="Aduse-Opoku J."/>
            <person name="Curtis M."/>
            <person name="Wade W."/>
            <person name="Hashim A."/>
        </authorList>
    </citation>
    <scope>NUCLEOTIDE SEQUENCE [LARGE SCALE GENOMIC DNA]</scope>
    <source>
        <strain evidence="8">irhom_31</strain>
    </source>
</reference>
<dbReference type="Gene3D" id="3.90.25.10">
    <property type="entry name" value="UDP-galactose 4-epimerase, domain 1"/>
    <property type="match status" value="1"/>
</dbReference>
<evidence type="ECO:0000256" key="2">
    <source>
        <dbReference type="ARBA" id="ARBA00010944"/>
    </source>
</evidence>
<dbReference type="SUPFAM" id="SSF51735">
    <property type="entry name" value="NAD(P)-binding Rossmann-fold domains"/>
    <property type="match status" value="1"/>
</dbReference>
<dbReference type="Pfam" id="PF00908">
    <property type="entry name" value="dTDP_sugar_isom"/>
    <property type="match status" value="1"/>
</dbReference>
<dbReference type="CDD" id="cd05254">
    <property type="entry name" value="dTDP_HR_like_SDR_e"/>
    <property type="match status" value="1"/>
</dbReference>
<proteinExistence type="inferred from homology"/>
<keyword evidence="5" id="KW-0521">NADP</keyword>
<dbReference type="GO" id="GO:0008830">
    <property type="term" value="F:dTDP-4-dehydrorhamnose 3,5-epimerase activity"/>
    <property type="evidence" value="ECO:0007669"/>
    <property type="project" value="InterPro"/>
</dbReference>
<dbReference type="InterPro" id="IPR011051">
    <property type="entry name" value="RmlC_Cupin_sf"/>
</dbReference>
<feature type="domain" description="RmlD-like substrate binding" evidence="6">
    <location>
        <begin position="188"/>
        <end position="469"/>
    </location>
</feature>
<dbReference type="GO" id="GO:0008831">
    <property type="term" value="F:dTDP-4-dehydrorhamnose reductase activity"/>
    <property type="evidence" value="ECO:0007669"/>
    <property type="project" value="UniProtKB-EC"/>
</dbReference>
<dbReference type="EC" id="1.1.1.133" evidence="5"/>
<dbReference type="Gene3D" id="3.40.50.720">
    <property type="entry name" value="NAD(P)-binding Rossmann-like Domain"/>
    <property type="match status" value="1"/>
</dbReference>
<organism evidence="7 8">
    <name type="scientific">Rothia nasimurium</name>
    <dbReference type="NCBI Taxonomy" id="85336"/>
    <lineage>
        <taxon>Bacteria</taxon>
        <taxon>Bacillati</taxon>
        <taxon>Actinomycetota</taxon>
        <taxon>Actinomycetes</taxon>
        <taxon>Micrococcales</taxon>
        <taxon>Micrococcaceae</taxon>
        <taxon>Rothia</taxon>
    </lineage>
</organism>
<dbReference type="AlphaFoldDB" id="A0A4Y9F8I3"/>
<dbReference type="InterPro" id="IPR014710">
    <property type="entry name" value="RmlC-like_jellyroll"/>
</dbReference>
<dbReference type="EMBL" id="SPQC01000001">
    <property type="protein sequence ID" value="TFU24370.1"/>
    <property type="molecule type" value="Genomic_DNA"/>
</dbReference>
<evidence type="ECO:0000256" key="5">
    <source>
        <dbReference type="RuleBase" id="RU364082"/>
    </source>
</evidence>
<dbReference type="PANTHER" id="PTHR10491">
    <property type="entry name" value="DTDP-4-DEHYDRORHAMNOSE REDUCTASE"/>
    <property type="match status" value="1"/>
</dbReference>
<dbReference type="InterPro" id="IPR036291">
    <property type="entry name" value="NAD(P)-bd_dom_sf"/>
</dbReference>
<dbReference type="SUPFAM" id="SSF51182">
    <property type="entry name" value="RmlC-like cupins"/>
    <property type="match status" value="1"/>
</dbReference>
<feature type="active site" description="Proton acceptor" evidence="3">
    <location>
        <position position="67"/>
    </location>
</feature>
<dbReference type="Gene3D" id="2.60.120.10">
    <property type="entry name" value="Jelly Rolls"/>
    <property type="match status" value="1"/>
</dbReference>
<protein>
    <recommendedName>
        <fullName evidence="5">dTDP-4-dehydrorhamnose reductase</fullName>
        <ecNumber evidence="5">1.1.1.133</ecNumber>
    </recommendedName>
</protein>
<evidence type="ECO:0000256" key="4">
    <source>
        <dbReference type="PIRSR" id="PIRSR600888-3"/>
    </source>
</evidence>
<dbReference type="STRING" id="85336.A7979_06920"/>
<dbReference type="InterPro" id="IPR005913">
    <property type="entry name" value="dTDP_dehydrorham_reduct"/>
</dbReference>
<comment type="pathway">
    <text evidence="5">Carbohydrate biosynthesis; dTDP-L-rhamnose biosynthesis.</text>
</comment>
<comment type="caution">
    <text evidence="7">The sequence shown here is derived from an EMBL/GenBank/DDBJ whole genome shotgun (WGS) entry which is preliminary data.</text>
</comment>
<gene>
    <name evidence="7" type="primary">rfbD</name>
    <name evidence="7" type="ORF">E4U03_00200</name>
</gene>
<dbReference type="PANTHER" id="PTHR10491:SF4">
    <property type="entry name" value="METHIONINE ADENOSYLTRANSFERASE 2 SUBUNIT BETA"/>
    <property type="match status" value="1"/>
</dbReference>
<comment type="function">
    <text evidence="5">Catalyzes the reduction of dTDP-6-deoxy-L-lyxo-4-hexulose to yield dTDP-L-rhamnose.</text>
</comment>
<dbReference type="NCBIfam" id="TIGR01214">
    <property type="entry name" value="rmlD"/>
    <property type="match status" value="1"/>
</dbReference>
<dbReference type="CDD" id="cd00438">
    <property type="entry name" value="cupin_RmlC"/>
    <property type="match status" value="1"/>
</dbReference>
<dbReference type="OrthoDB" id="9803892at2"/>
<evidence type="ECO:0000313" key="8">
    <source>
        <dbReference type="Proteomes" id="UP000297951"/>
    </source>
</evidence>
<accession>A0A4Y9F8I3</accession>
<comment type="similarity">
    <text evidence="1">Belongs to the dTDP-4-dehydrorhamnose 3,5-epimerase family.</text>
</comment>
<comment type="similarity">
    <text evidence="2 5">Belongs to the dTDP-4-dehydrorhamnose reductase family.</text>
</comment>
<dbReference type="GO" id="GO:0019305">
    <property type="term" value="P:dTDP-rhamnose biosynthetic process"/>
    <property type="evidence" value="ECO:0007669"/>
    <property type="project" value="UniProtKB-UniPathway"/>
</dbReference>
<dbReference type="InterPro" id="IPR029903">
    <property type="entry name" value="RmlD-like-bd"/>
</dbReference>
<dbReference type="Proteomes" id="UP000297951">
    <property type="component" value="Unassembled WGS sequence"/>
</dbReference>
<dbReference type="UniPathway" id="UPA00124"/>
<sequence>MPKELAVRTTEIPGLLVIDIPQHGDNRGWFKENWQREKMIAAGLPDFGPVQNNISFNATAGTTRGIHAEPWDKYVSVATGRIFGAWVDLRAGKSFGKTVTVELGPDTAVFVPRGVGNSFQTLEDNTAYTYLVNDHWSADAQGEYSFLNLADETVAIEWPISLDQAELSEKDKNHPRLSEVEPLAPASLLVVGANGQLGRELVKQLEASGTPYIAATRAELDLARPESWASAYRWRSLRGIINAAAYTAVDQAETPEGRTDAWAANASGVAALARAADEASIPLVHVSTDYVFDGSLPLGEEYAEDAPLAPLGVYGQSKAAGEIAVRSVRRHYIVRTSWVMGDGKNFIEIMKSLAERGVNPTVVNDQYGRPTFTEDLAGAMLHLVENSCEFGTYHVSNSGEVVTWADLAKAVFEATGHSADRVTPVTTAEYFASAEYFAMRPNNSSLKLNKIIDSGFTPRNHVDALNSYIRR</sequence>
<evidence type="ECO:0000256" key="3">
    <source>
        <dbReference type="PIRSR" id="PIRSR600888-1"/>
    </source>
</evidence>
<keyword evidence="5 7" id="KW-0560">Oxidoreductase</keyword>
<dbReference type="RefSeq" id="WP_135010988.1">
    <property type="nucleotide sequence ID" value="NZ_JADGLK010000001.1"/>
</dbReference>
<name>A0A4Y9F8I3_9MICC</name>